<feature type="domain" description="DHHA1" evidence="13">
    <location>
        <begin position="22"/>
        <end position="117"/>
    </location>
</feature>
<keyword evidence="7" id="KW-0067">ATP-binding</keyword>
<protein>
    <recommendedName>
        <fullName evidence="3">Alanine--tRNA ligase</fullName>
        <ecNumber evidence="2">6.1.1.7</ecNumber>
    </recommendedName>
    <alternativeName>
        <fullName evidence="11">Alanyl-tRNA synthetase</fullName>
    </alternativeName>
</protein>
<dbReference type="AlphaFoldDB" id="A0A7C3C6W9"/>
<dbReference type="InterPro" id="IPR003156">
    <property type="entry name" value="DHHA1_dom"/>
</dbReference>
<dbReference type="Proteomes" id="UP000886390">
    <property type="component" value="Unassembled WGS sequence"/>
</dbReference>
<evidence type="ECO:0000256" key="1">
    <source>
        <dbReference type="ARBA" id="ARBA00008226"/>
    </source>
</evidence>
<name>A0A7C3C6W9_9BACT</name>
<gene>
    <name evidence="14" type="ORF">ENJ67_01800</name>
</gene>
<keyword evidence="8" id="KW-0694">RNA-binding</keyword>
<dbReference type="GO" id="GO:0000049">
    <property type="term" value="F:tRNA binding"/>
    <property type="evidence" value="ECO:0007669"/>
    <property type="project" value="UniProtKB-KW"/>
</dbReference>
<evidence type="ECO:0000256" key="2">
    <source>
        <dbReference type="ARBA" id="ARBA00013168"/>
    </source>
</evidence>
<dbReference type="Pfam" id="PF02272">
    <property type="entry name" value="DHHA1"/>
    <property type="match status" value="1"/>
</dbReference>
<comment type="caution">
    <text evidence="14">The sequence shown here is derived from an EMBL/GenBank/DDBJ whole genome shotgun (WGS) entry which is preliminary data.</text>
</comment>
<evidence type="ECO:0000256" key="7">
    <source>
        <dbReference type="ARBA" id="ARBA00022840"/>
    </source>
</evidence>
<evidence type="ECO:0000256" key="6">
    <source>
        <dbReference type="ARBA" id="ARBA00022741"/>
    </source>
</evidence>
<comment type="similarity">
    <text evidence="1">Belongs to the class-II aminoacyl-tRNA synthetase family.</text>
</comment>
<evidence type="ECO:0000313" key="14">
    <source>
        <dbReference type="EMBL" id="HFB53441.1"/>
    </source>
</evidence>
<evidence type="ECO:0000256" key="5">
    <source>
        <dbReference type="ARBA" id="ARBA00022598"/>
    </source>
</evidence>
<feature type="non-terminal residue" evidence="14">
    <location>
        <position position="1"/>
    </location>
</feature>
<dbReference type="GO" id="GO:0006412">
    <property type="term" value="P:translation"/>
    <property type="evidence" value="ECO:0007669"/>
    <property type="project" value="UniProtKB-KW"/>
</dbReference>
<accession>A0A7C3C6W9</accession>
<evidence type="ECO:0000256" key="9">
    <source>
        <dbReference type="ARBA" id="ARBA00022917"/>
    </source>
</evidence>
<dbReference type="Gene3D" id="3.10.310.40">
    <property type="match status" value="1"/>
</dbReference>
<keyword evidence="4" id="KW-0820">tRNA-binding</keyword>
<reference evidence="14" key="1">
    <citation type="journal article" date="2020" name="mSystems">
        <title>Genome- and Community-Level Interaction Insights into Carbon Utilization and Element Cycling Functions of Hydrothermarchaeota in Hydrothermal Sediment.</title>
        <authorList>
            <person name="Zhou Z."/>
            <person name="Liu Y."/>
            <person name="Xu W."/>
            <person name="Pan J."/>
            <person name="Luo Z.H."/>
            <person name="Li M."/>
        </authorList>
    </citation>
    <scope>NUCLEOTIDE SEQUENCE [LARGE SCALE GENOMIC DNA]</scope>
    <source>
        <strain evidence="14">HyVt-507</strain>
    </source>
</reference>
<dbReference type="EMBL" id="DRNH01000091">
    <property type="protein sequence ID" value="HFB53441.1"/>
    <property type="molecule type" value="Genomic_DNA"/>
</dbReference>
<proteinExistence type="inferred from homology"/>
<feature type="region of interest" description="Disordered" evidence="12">
    <location>
        <begin position="85"/>
        <end position="106"/>
    </location>
</feature>
<dbReference type="EC" id="6.1.1.7" evidence="2"/>
<evidence type="ECO:0000256" key="11">
    <source>
        <dbReference type="ARBA" id="ARBA00032577"/>
    </source>
</evidence>
<evidence type="ECO:0000256" key="8">
    <source>
        <dbReference type="ARBA" id="ARBA00022884"/>
    </source>
</evidence>
<evidence type="ECO:0000256" key="3">
    <source>
        <dbReference type="ARBA" id="ARBA00017959"/>
    </source>
</evidence>
<evidence type="ECO:0000259" key="13">
    <source>
        <dbReference type="Pfam" id="PF02272"/>
    </source>
</evidence>
<evidence type="ECO:0000256" key="10">
    <source>
        <dbReference type="ARBA" id="ARBA00023146"/>
    </source>
</evidence>
<keyword evidence="6" id="KW-0547">Nucleotide-binding</keyword>
<keyword evidence="9" id="KW-0648">Protein biosynthesis</keyword>
<dbReference type="FunFam" id="3.10.310.40:FF:000001">
    <property type="entry name" value="Alanine--tRNA ligase"/>
    <property type="match status" value="1"/>
</dbReference>
<keyword evidence="5 14" id="KW-0436">Ligase</keyword>
<dbReference type="GO" id="GO:0004813">
    <property type="term" value="F:alanine-tRNA ligase activity"/>
    <property type="evidence" value="ECO:0007669"/>
    <property type="project" value="UniProtKB-EC"/>
</dbReference>
<keyword evidence="10" id="KW-0030">Aminoacyl-tRNA synthetase</keyword>
<evidence type="ECO:0000256" key="4">
    <source>
        <dbReference type="ARBA" id="ARBA00022555"/>
    </source>
</evidence>
<evidence type="ECO:0000256" key="12">
    <source>
        <dbReference type="SAM" id="MobiDB-lite"/>
    </source>
</evidence>
<sequence length="121" mass="12777">TELKEALSSAKVEIKAEDVNGVAVVVDEFPNGDIKEKIDELKNQNEKLCAMLFQVKGDKVLIAAGVKGCDAKAGDWIKKIAPILGGGGGGRPDFAQAGGKDKTKLPQAKEEAVKFIQEVLG</sequence>
<organism evidence="14">
    <name type="scientific">Sulfurimonas autotrophica</name>
    <dbReference type="NCBI Taxonomy" id="202747"/>
    <lineage>
        <taxon>Bacteria</taxon>
        <taxon>Pseudomonadati</taxon>
        <taxon>Campylobacterota</taxon>
        <taxon>Epsilonproteobacteria</taxon>
        <taxon>Campylobacterales</taxon>
        <taxon>Sulfurimonadaceae</taxon>
        <taxon>Sulfurimonas</taxon>
    </lineage>
</organism>
<dbReference type="GO" id="GO:0005524">
    <property type="term" value="F:ATP binding"/>
    <property type="evidence" value="ECO:0007669"/>
    <property type="project" value="UniProtKB-KW"/>
</dbReference>